<organism evidence="7 8">
    <name type="scientific">Bacillus infantis</name>
    <dbReference type="NCBI Taxonomy" id="324767"/>
    <lineage>
        <taxon>Bacteria</taxon>
        <taxon>Bacillati</taxon>
        <taxon>Bacillota</taxon>
        <taxon>Bacilli</taxon>
        <taxon>Bacillales</taxon>
        <taxon>Bacillaceae</taxon>
        <taxon>Bacillus</taxon>
    </lineage>
</organism>
<dbReference type="Proteomes" id="UP000322139">
    <property type="component" value="Unassembled WGS sequence"/>
</dbReference>
<evidence type="ECO:0000256" key="2">
    <source>
        <dbReference type="ARBA" id="ARBA00009012"/>
    </source>
</evidence>
<keyword evidence="3 6" id="KW-0812">Transmembrane</keyword>
<evidence type="ECO:0000256" key="3">
    <source>
        <dbReference type="ARBA" id="ARBA00022692"/>
    </source>
</evidence>
<keyword evidence="5 6" id="KW-0472">Membrane</keyword>
<evidence type="ECO:0000313" key="7">
    <source>
        <dbReference type="EMBL" id="TYS44384.1"/>
    </source>
</evidence>
<protein>
    <submittedName>
        <fullName evidence="7">DUF92 domain-containing protein</fullName>
    </submittedName>
</protein>
<feature type="transmembrane region" description="Helical" evidence="6">
    <location>
        <begin position="84"/>
        <end position="103"/>
    </location>
</feature>
<dbReference type="EMBL" id="VTER01000012">
    <property type="protein sequence ID" value="TYS44384.1"/>
    <property type="molecule type" value="Genomic_DNA"/>
</dbReference>
<evidence type="ECO:0000256" key="6">
    <source>
        <dbReference type="SAM" id="Phobius"/>
    </source>
</evidence>
<evidence type="ECO:0000256" key="4">
    <source>
        <dbReference type="ARBA" id="ARBA00022989"/>
    </source>
</evidence>
<comment type="caution">
    <text evidence="7">The sequence shown here is derived from an EMBL/GenBank/DDBJ whole genome shotgun (WGS) entry which is preliminary data.</text>
</comment>
<name>A0A5D4R2X0_9BACI</name>
<proteinExistence type="inferred from homology"/>
<dbReference type="GO" id="GO:0016020">
    <property type="term" value="C:membrane"/>
    <property type="evidence" value="ECO:0007669"/>
    <property type="project" value="UniProtKB-SubCell"/>
</dbReference>
<dbReference type="InterPro" id="IPR002794">
    <property type="entry name" value="DUF92_TMEM19"/>
</dbReference>
<evidence type="ECO:0000256" key="1">
    <source>
        <dbReference type="ARBA" id="ARBA00004141"/>
    </source>
</evidence>
<evidence type="ECO:0000256" key="5">
    <source>
        <dbReference type="ARBA" id="ARBA00023136"/>
    </source>
</evidence>
<comment type="similarity">
    <text evidence="2">Belongs to the TMEM19 family.</text>
</comment>
<dbReference type="Pfam" id="PF01940">
    <property type="entry name" value="DUF92"/>
    <property type="match status" value="1"/>
</dbReference>
<feature type="transmembrane region" description="Helical" evidence="6">
    <location>
        <begin position="184"/>
        <end position="205"/>
    </location>
</feature>
<sequence>MFDFLWPAAFVLLASFLSLKLRLLAPSGSIAAAAAGICIVMGTGWRGLALLGLFFLTSSFWSVYKKKQKTAMEEKLGKGAQRNWLQVAANGGLAALFSIIFAFDPQILWLSAFSISLASANSDTWSSEIGALSESSPISIRTWRKASAGTSGAVSVLGSAAGAAGSLVIAGAAALLFSFSSEHMMAIFLFGCIGNILDTFIGTYWQASYRCAFCGADMEKSKHCGKRAELVSGFRWMTNDAVNFASGSGASLLGVCCLLWLS</sequence>
<accession>A0A5D4R2X0</accession>
<feature type="transmembrane region" description="Helical" evidence="6">
    <location>
        <begin position="241"/>
        <end position="261"/>
    </location>
</feature>
<comment type="subcellular location">
    <subcellularLocation>
        <location evidence="1">Membrane</location>
        <topology evidence="1">Multi-pass membrane protein</topology>
    </subcellularLocation>
</comment>
<dbReference type="AlphaFoldDB" id="A0A5D4R2X0"/>
<feature type="transmembrane region" description="Helical" evidence="6">
    <location>
        <begin position="45"/>
        <end position="64"/>
    </location>
</feature>
<dbReference type="PANTHER" id="PTHR13353">
    <property type="entry name" value="TRANSMEMBRANE PROTEIN 19"/>
    <property type="match status" value="1"/>
</dbReference>
<reference evidence="7 8" key="1">
    <citation type="submission" date="2019-08" db="EMBL/GenBank/DDBJ databases">
        <title>Bacillus genomes from the desert of Cuatro Cienegas, Coahuila.</title>
        <authorList>
            <person name="Olmedo-Alvarez G."/>
        </authorList>
    </citation>
    <scope>NUCLEOTIDE SEQUENCE [LARGE SCALE GENOMIC DNA]</scope>
    <source>
        <strain evidence="7 8">CH446_14T</strain>
    </source>
</reference>
<gene>
    <name evidence="7" type="ORF">FZD51_20530</name>
</gene>
<keyword evidence="4 6" id="KW-1133">Transmembrane helix</keyword>
<dbReference type="PANTHER" id="PTHR13353:SF5">
    <property type="entry name" value="TRANSMEMBRANE PROTEIN 19"/>
    <property type="match status" value="1"/>
</dbReference>
<evidence type="ECO:0000313" key="8">
    <source>
        <dbReference type="Proteomes" id="UP000322139"/>
    </source>
</evidence>
<feature type="transmembrane region" description="Helical" evidence="6">
    <location>
        <begin position="153"/>
        <end position="177"/>
    </location>
</feature>